<dbReference type="Proteomes" id="UP000639643">
    <property type="component" value="Unassembled WGS sequence"/>
</dbReference>
<reference evidence="2" key="1">
    <citation type="journal article" date="2020" name="Phytopathology">
        <title>Genome Sequence Resources of Colletotrichum truncatum, C. plurivorum, C. musicola, and C. sojae: Four Species Pathogenic to Soybean (Glycine max).</title>
        <authorList>
            <person name="Rogerio F."/>
            <person name="Boufleur T.R."/>
            <person name="Ciampi-Guillardi M."/>
            <person name="Sukno S.A."/>
            <person name="Thon M.R."/>
            <person name="Massola Junior N.S."/>
            <person name="Baroncelli R."/>
        </authorList>
    </citation>
    <scope>NUCLEOTIDE SEQUENCE</scope>
    <source>
        <strain evidence="2">LFN0074</strain>
    </source>
</reference>
<accession>A0A8H6K6U5</accession>
<evidence type="ECO:0000256" key="1">
    <source>
        <dbReference type="SAM" id="SignalP"/>
    </source>
</evidence>
<dbReference type="AlphaFoldDB" id="A0A8H6K6U5"/>
<name>A0A8H6K6U5_9PEZI</name>
<evidence type="ECO:0000313" key="3">
    <source>
        <dbReference type="Proteomes" id="UP000639643"/>
    </source>
</evidence>
<sequence>MGPAPRINPPCRPLVKLLILVPNATLFNLPITSPTNPGALNRTPTPSGGLVRRKARLPTALELHTPRMASRN</sequence>
<keyword evidence="3" id="KW-1185">Reference proteome</keyword>
<proteinExistence type="predicted"/>
<feature type="signal peptide" evidence="1">
    <location>
        <begin position="1"/>
        <end position="26"/>
    </location>
</feature>
<keyword evidence="1" id="KW-0732">Signal</keyword>
<gene>
    <name evidence="2" type="ORF">CMUS01_09673</name>
</gene>
<dbReference type="EMBL" id="WIGM01000418">
    <property type="protein sequence ID" value="KAF6825862.1"/>
    <property type="molecule type" value="Genomic_DNA"/>
</dbReference>
<feature type="chain" id="PRO_5034324278" evidence="1">
    <location>
        <begin position="27"/>
        <end position="72"/>
    </location>
</feature>
<comment type="caution">
    <text evidence="2">The sequence shown here is derived from an EMBL/GenBank/DDBJ whole genome shotgun (WGS) entry which is preliminary data.</text>
</comment>
<protein>
    <submittedName>
        <fullName evidence="2">Uncharacterized protein</fullName>
    </submittedName>
</protein>
<organism evidence="2 3">
    <name type="scientific">Colletotrichum musicola</name>
    <dbReference type="NCBI Taxonomy" id="2175873"/>
    <lineage>
        <taxon>Eukaryota</taxon>
        <taxon>Fungi</taxon>
        <taxon>Dikarya</taxon>
        <taxon>Ascomycota</taxon>
        <taxon>Pezizomycotina</taxon>
        <taxon>Sordariomycetes</taxon>
        <taxon>Hypocreomycetidae</taxon>
        <taxon>Glomerellales</taxon>
        <taxon>Glomerellaceae</taxon>
        <taxon>Colletotrichum</taxon>
        <taxon>Colletotrichum orchidearum species complex</taxon>
    </lineage>
</organism>
<evidence type="ECO:0000313" key="2">
    <source>
        <dbReference type="EMBL" id="KAF6825862.1"/>
    </source>
</evidence>